<gene>
    <name evidence="8" type="primary">rny_3</name>
    <name evidence="8" type="ORF">CLHUN_33160</name>
</gene>
<accession>A0A1V4SFY6</accession>
<dbReference type="CDD" id="cd00077">
    <property type="entry name" value="HDc"/>
    <property type="match status" value="1"/>
</dbReference>
<dbReference type="GO" id="GO:0000166">
    <property type="term" value="F:nucleotide binding"/>
    <property type="evidence" value="ECO:0007669"/>
    <property type="project" value="UniProtKB-KW"/>
</dbReference>
<evidence type="ECO:0000256" key="2">
    <source>
        <dbReference type="ARBA" id="ARBA00022723"/>
    </source>
</evidence>
<keyword evidence="3" id="KW-0547">Nucleotide-binding</keyword>
<name>A0A1V4SFY6_RUMHU</name>
<dbReference type="AlphaFoldDB" id="A0A1V4SFY6"/>
<feature type="domain" description="HD" evidence="7">
    <location>
        <begin position="18"/>
        <end position="133"/>
    </location>
</feature>
<dbReference type="InterPro" id="IPR006675">
    <property type="entry name" value="HDIG_dom"/>
</dbReference>
<comment type="caution">
    <text evidence="8">The sequence shown here is derived from an EMBL/GenBank/DDBJ whole genome shotgun (WGS) entry which is preliminary data.</text>
</comment>
<dbReference type="SUPFAM" id="SSF109604">
    <property type="entry name" value="HD-domain/PDEase-like"/>
    <property type="match status" value="1"/>
</dbReference>
<evidence type="ECO:0000313" key="8">
    <source>
        <dbReference type="EMBL" id="OPX42832.1"/>
    </source>
</evidence>
<dbReference type="Proteomes" id="UP000191554">
    <property type="component" value="Unassembled WGS sequence"/>
</dbReference>
<dbReference type="GO" id="GO:0008803">
    <property type="term" value="F:bis(5'-nucleosyl)-tetraphosphatase (symmetrical) activity"/>
    <property type="evidence" value="ECO:0007669"/>
    <property type="project" value="UniProtKB-EC"/>
</dbReference>
<comment type="catalytic activity">
    <reaction evidence="6">
        <text>P(1),P(4)-bis(5'-adenosyl) tetraphosphate + H2O = 2 ADP + 2 H(+)</text>
        <dbReference type="Rhea" id="RHEA:24252"/>
        <dbReference type="ChEBI" id="CHEBI:15377"/>
        <dbReference type="ChEBI" id="CHEBI:15378"/>
        <dbReference type="ChEBI" id="CHEBI:58141"/>
        <dbReference type="ChEBI" id="CHEBI:456216"/>
        <dbReference type="EC" id="3.6.1.41"/>
    </reaction>
</comment>
<dbReference type="Gene3D" id="1.10.3210.10">
    <property type="entry name" value="Hypothetical protein af1432"/>
    <property type="match status" value="1"/>
</dbReference>
<dbReference type="PANTHER" id="PTHR35795:SF1">
    <property type="entry name" value="BIS(5'-NUCLEOSYL)-TETRAPHOSPHATASE, SYMMETRICAL"/>
    <property type="match status" value="1"/>
</dbReference>
<evidence type="ECO:0000256" key="4">
    <source>
        <dbReference type="ARBA" id="ARBA00022801"/>
    </source>
</evidence>
<dbReference type="STRING" id="48256.CLHUN_33160"/>
<dbReference type="PANTHER" id="PTHR35795">
    <property type="entry name" value="SLR1885 PROTEIN"/>
    <property type="match status" value="1"/>
</dbReference>
<keyword evidence="9" id="KW-1185">Reference proteome</keyword>
<dbReference type="EC" id="3.6.1.41" evidence="1"/>
<dbReference type="InterPro" id="IPR051094">
    <property type="entry name" value="Diverse_Catalytic_Enzymes"/>
</dbReference>
<dbReference type="NCBIfam" id="TIGR00488">
    <property type="entry name" value="bis(5'-nucleosyl)-tetraphosphatase (symmetrical) YqeK"/>
    <property type="match status" value="1"/>
</dbReference>
<dbReference type="InterPro" id="IPR003607">
    <property type="entry name" value="HD/PDEase_dom"/>
</dbReference>
<dbReference type="NCBIfam" id="TIGR00277">
    <property type="entry name" value="HDIG"/>
    <property type="match status" value="1"/>
</dbReference>
<proteinExistence type="predicted"/>
<dbReference type="Pfam" id="PF01966">
    <property type="entry name" value="HD"/>
    <property type="match status" value="1"/>
</dbReference>
<dbReference type="PROSITE" id="PS51831">
    <property type="entry name" value="HD"/>
    <property type="match status" value="1"/>
</dbReference>
<dbReference type="EMBL" id="MZGX01000024">
    <property type="protein sequence ID" value="OPX42832.1"/>
    <property type="molecule type" value="Genomic_DNA"/>
</dbReference>
<dbReference type="SMART" id="SM00471">
    <property type="entry name" value="HDc"/>
    <property type="match status" value="1"/>
</dbReference>
<organism evidence="8 9">
    <name type="scientific">Ruminiclostridium hungatei</name>
    <name type="common">Clostridium hungatei</name>
    <dbReference type="NCBI Taxonomy" id="48256"/>
    <lineage>
        <taxon>Bacteria</taxon>
        <taxon>Bacillati</taxon>
        <taxon>Bacillota</taxon>
        <taxon>Clostridia</taxon>
        <taxon>Eubacteriales</taxon>
        <taxon>Oscillospiraceae</taxon>
        <taxon>Ruminiclostridium</taxon>
    </lineage>
</organism>
<keyword evidence="5" id="KW-0408">Iron</keyword>
<evidence type="ECO:0000256" key="6">
    <source>
        <dbReference type="ARBA" id="ARBA00049417"/>
    </source>
</evidence>
<dbReference type="OrthoDB" id="5295945at2"/>
<evidence type="ECO:0000256" key="1">
    <source>
        <dbReference type="ARBA" id="ARBA00012506"/>
    </source>
</evidence>
<dbReference type="InterPro" id="IPR006674">
    <property type="entry name" value="HD_domain"/>
</dbReference>
<evidence type="ECO:0000313" key="9">
    <source>
        <dbReference type="Proteomes" id="UP000191554"/>
    </source>
</evidence>
<reference evidence="8 9" key="1">
    <citation type="submission" date="2017-03" db="EMBL/GenBank/DDBJ databases">
        <title>Genome sequence of Clostridium hungatei DSM 14427.</title>
        <authorList>
            <person name="Poehlein A."/>
            <person name="Daniel R."/>
        </authorList>
    </citation>
    <scope>NUCLEOTIDE SEQUENCE [LARGE SCALE GENOMIC DNA]</scope>
    <source>
        <strain evidence="8 9">DSM 14427</strain>
    </source>
</reference>
<evidence type="ECO:0000256" key="3">
    <source>
        <dbReference type="ARBA" id="ARBA00022741"/>
    </source>
</evidence>
<keyword evidence="4" id="KW-0378">Hydrolase</keyword>
<sequence length="198" mass="22186">MKLDQMDILLKQALKPGRYVHSVNTMKEAVRLAGHYGEDVDSAAIAGLLHDCAKNLNDEQTLEYCSNYGINLSRLEQKQVFLMHGAVGAVIAREKYGVENEAVLNAIKYHTTGYGSMSMLDKIILLADFIEPGRKHSEVDNARKLAYIDINRALISAFDSTIRYVMNRKGLIHPSTIEARNNILMLISYGHTDLEFKG</sequence>
<evidence type="ECO:0000259" key="7">
    <source>
        <dbReference type="PROSITE" id="PS51831"/>
    </source>
</evidence>
<dbReference type="RefSeq" id="WP_080065753.1">
    <property type="nucleotide sequence ID" value="NZ_MZGX01000024.1"/>
</dbReference>
<protein>
    <recommendedName>
        <fullName evidence="1">bis(5'-nucleosyl)-tetraphosphatase (symmetrical)</fullName>
        <ecNumber evidence="1">3.6.1.41</ecNumber>
    </recommendedName>
</protein>
<dbReference type="GO" id="GO:0046872">
    <property type="term" value="F:metal ion binding"/>
    <property type="evidence" value="ECO:0007669"/>
    <property type="project" value="UniProtKB-KW"/>
</dbReference>
<evidence type="ECO:0000256" key="5">
    <source>
        <dbReference type="ARBA" id="ARBA00023004"/>
    </source>
</evidence>
<dbReference type="InterPro" id="IPR005249">
    <property type="entry name" value="YqeK"/>
</dbReference>
<keyword evidence="2" id="KW-0479">Metal-binding</keyword>